<dbReference type="PANTHER" id="PTHR36435:SF1">
    <property type="entry name" value="CAAX AMINO TERMINAL PROTEASE FAMILY PROTEIN"/>
    <property type="match status" value="1"/>
</dbReference>
<proteinExistence type="predicted"/>
<gene>
    <name evidence="3" type="ORF">THTE_3068</name>
</gene>
<organism evidence="3 4">
    <name type="scientific">Thermogutta terrifontis</name>
    <dbReference type="NCBI Taxonomy" id="1331910"/>
    <lineage>
        <taxon>Bacteria</taxon>
        <taxon>Pseudomonadati</taxon>
        <taxon>Planctomycetota</taxon>
        <taxon>Planctomycetia</taxon>
        <taxon>Pirellulales</taxon>
        <taxon>Thermoguttaceae</taxon>
        <taxon>Thermogutta</taxon>
    </lineage>
</organism>
<keyword evidence="1" id="KW-1133">Transmembrane helix</keyword>
<keyword evidence="1" id="KW-0472">Membrane</keyword>
<evidence type="ECO:0000256" key="1">
    <source>
        <dbReference type="SAM" id="Phobius"/>
    </source>
</evidence>
<feature type="transmembrane region" description="Helical" evidence="1">
    <location>
        <begin position="180"/>
        <end position="200"/>
    </location>
</feature>
<accession>A0A286RI81</accession>
<dbReference type="InterPro" id="IPR052710">
    <property type="entry name" value="CAAX_protease"/>
</dbReference>
<dbReference type="InterPro" id="IPR003675">
    <property type="entry name" value="Rce1/LyrA-like_dom"/>
</dbReference>
<evidence type="ECO:0000259" key="2">
    <source>
        <dbReference type="Pfam" id="PF02517"/>
    </source>
</evidence>
<name>A0A286RI81_9BACT</name>
<evidence type="ECO:0000313" key="3">
    <source>
        <dbReference type="EMBL" id="ASV75670.1"/>
    </source>
</evidence>
<feature type="transmembrane region" description="Helical" evidence="1">
    <location>
        <begin position="220"/>
        <end position="244"/>
    </location>
</feature>
<dbReference type="PANTHER" id="PTHR36435">
    <property type="entry name" value="SLR1288 PROTEIN"/>
    <property type="match status" value="1"/>
</dbReference>
<dbReference type="GO" id="GO:0004175">
    <property type="term" value="F:endopeptidase activity"/>
    <property type="evidence" value="ECO:0007669"/>
    <property type="project" value="UniProtKB-ARBA"/>
</dbReference>
<feature type="transmembrane region" description="Helical" evidence="1">
    <location>
        <begin position="95"/>
        <end position="117"/>
    </location>
</feature>
<feature type="transmembrane region" description="Helical" evidence="1">
    <location>
        <begin position="287"/>
        <end position="308"/>
    </location>
</feature>
<dbReference type="GO" id="GO:0080120">
    <property type="term" value="P:CAAX-box protein maturation"/>
    <property type="evidence" value="ECO:0007669"/>
    <property type="project" value="UniProtKB-ARBA"/>
</dbReference>
<dbReference type="KEGG" id="ttf:THTE_3068"/>
<dbReference type="Pfam" id="PF02517">
    <property type="entry name" value="Rce1-like"/>
    <property type="match status" value="1"/>
</dbReference>
<reference evidence="3 4" key="1">
    <citation type="journal article" name="Front. Microbiol.">
        <title>Sugar Metabolism of the First Thermophilic Planctomycete Thermogutta terrifontis: Comparative Genomic and Transcriptomic Approaches.</title>
        <authorList>
            <person name="Elcheninov A.G."/>
            <person name="Menzel P."/>
            <person name="Gudbergsdottir S.R."/>
            <person name="Slesarev A.I."/>
            <person name="Kadnikov V.V."/>
            <person name="Krogh A."/>
            <person name="Bonch-Osmolovskaya E.A."/>
            <person name="Peng X."/>
            <person name="Kublanov I.V."/>
        </authorList>
    </citation>
    <scope>NUCLEOTIDE SEQUENCE [LARGE SCALE GENOMIC DNA]</scope>
    <source>
        <strain evidence="3 4">R1</strain>
    </source>
</reference>
<dbReference type="Proteomes" id="UP000215086">
    <property type="component" value="Chromosome"/>
</dbReference>
<sequence>MSDQTPIPGPAEEEIVRAEIVVPAEGFPPSPRAVPVVLRQPRIWPVFLVLALSLFVQIGAVGLAAVLGVMVRAGMIESASDLQFVFREAVDAPEYLLTTAALTMAGFALLAGGATWIEGERLHERLRLFRPVASPGLLILSFIGVLSLQLAFVAATQLKIFPESDLLEEMFSKINAMGPLGRLAAVLFIGVAPGICEEVLFRGYVQTGLSRRWGPWRGALVTAVLFGAMHLNFLQGAFATLLGLYLGLLTERTGSVIPAMLLHGMNNVLATIMAIGNWEPSFGQPQIVLGAAFAVMVITEYVVAAPLLRAGLHSVPSRSNS</sequence>
<dbReference type="EMBL" id="CP018477">
    <property type="protein sequence ID" value="ASV75670.1"/>
    <property type="molecule type" value="Genomic_DNA"/>
</dbReference>
<protein>
    <submittedName>
        <fullName evidence="3">Abortive infection protein</fullName>
    </submittedName>
</protein>
<feature type="transmembrane region" description="Helical" evidence="1">
    <location>
        <begin position="137"/>
        <end position="160"/>
    </location>
</feature>
<dbReference type="AlphaFoldDB" id="A0A286RI81"/>
<evidence type="ECO:0000313" key="4">
    <source>
        <dbReference type="Proteomes" id="UP000215086"/>
    </source>
</evidence>
<keyword evidence="4" id="KW-1185">Reference proteome</keyword>
<feature type="transmembrane region" description="Helical" evidence="1">
    <location>
        <begin position="46"/>
        <end position="75"/>
    </location>
</feature>
<keyword evidence="1" id="KW-0812">Transmembrane</keyword>
<feature type="transmembrane region" description="Helical" evidence="1">
    <location>
        <begin position="256"/>
        <end position="275"/>
    </location>
</feature>
<feature type="domain" description="CAAX prenyl protease 2/Lysostaphin resistance protein A-like" evidence="2">
    <location>
        <begin position="183"/>
        <end position="269"/>
    </location>
</feature>